<comment type="caution">
    <text evidence="2">The sequence shown here is derived from an EMBL/GenBank/DDBJ whole genome shotgun (WGS) entry which is preliminary data.</text>
</comment>
<organism evidence="2 3">
    <name type="scientific">Cirrhinus molitorella</name>
    <name type="common">mud carp</name>
    <dbReference type="NCBI Taxonomy" id="172907"/>
    <lineage>
        <taxon>Eukaryota</taxon>
        <taxon>Metazoa</taxon>
        <taxon>Chordata</taxon>
        <taxon>Craniata</taxon>
        <taxon>Vertebrata</taxon>
        <taxon>Euteleostomi</taxon>
        <taxon>Actinopterygii</taxon>
        <taxon>Neopterygii</taxon>
        <taxon>Teleostei</taxon>
        <taxon>Ostariophysi</taxon>
        <taxon>Cypriniformes</taxon>
        <taxon>Cyprinidae</taxon>
        <taxon>Labeoninae</taxon>
        <taxon>Labeonini</taxon>
        <taxon>Cirrhinus</taxon>
    </lineage>
</organism>
<proteinExistence type="predicted"/>
<name>A0ABR3LMK8_9TELE</name>
<sequence length="95" mass="10936">MQIEDPLTLKNMKSEGMASNHKTQPCVSSSTVCREQRSTKKAKDKVLNSEYSCISCIHCLGFRRSKRQRFEMKAHKYTRLVHVESPGVHVAPWRS</sequence>
<evidence type="ECO:0000313" key="2">
    <source>
        <dbReference type="EMBL" id="KAL1254132.1"/>
    </source>
</evidence>
<protein>
    <submittedName>
        <fullName evidence="2">Uncharacterized protein</fullName>
    </submittedName>
</protein>
<reference evidence="2 3" key="1">
    <citation type="submission" date="2023-09" db="EMBL/GenBank/DDBJ databases">
        <authorList>
            <person name="Wang M."/>
        </authorList>
    </citation>
    <scope>NUCLEOTIDE SEQUENCE [LARGE SCALE GENOMIC DNA]</scope>
    <source>
        <strain evidence="2">GT-2023</strain>
        <tissue evidence="2">Liver</tissue>
    </source>
</reference>
<evidence type="ECO:0000313" key="3">
    <source>
        <dbReference type="Proteomes" id="UP001558613"/>
    </source>
</evidence>
<accession>A0ABR3LMK8</accession>
<evidence type="ECO:0000256" key="1">
    <source>
        <dbReference type="SAM" id="MobiDB-lite"/>
    </source>
</evidence>
<gene>
    <name evidence="2" type="ORF">QQF64_016361</name>
</gene>
<dbReference type="Proteomes" id="UP001558613">
    <property type="component" value="Unassembled WGS sequence"/>
</dbReference>
<keyword evidence="3" id="KW-1185">Reference proteome</keyword>
<feature type="region of interest" description="Disordered" evidence="1">
    <location>
        <begin position="1"/>
        <end position="25"/>
    </location>
</feature>
<dbReference type="EMBL" id="JAYMGO010000020">
    <property type="protein sequence ID" value="KAL1254132.1"/>
    <property type="molecule type" value="Genomic_DNA"/>
</dbReference>